<dbReference type="Gene3D" id="3.30.200.20">
    <property type="entry name" value="Phosphorylase Kinase, domain 1"/>
    <property type="match status" value="1"/>
</dbReference>
<feature type="coiled-coil region" evidence="4">
    <location>
        <begin position="246"/>
        <end position="403"/>
    </location>
</feature>
<protein>
    <recommendedName>
        <fullName evidence="5">Protein kinase domain-containing protein</fullName>
    </recommendedName>
</protein>
<proteinExistence type="predicted"/>
<evidence type="ECO:0000256" key="2">
    <source>
        <dbReference type="ARBA" id="ARBA00022840"/>
    </source>
</evidence>
<accession>A0A1X7TMS3</accession>
<dbReference type="InterPro" id="IPR008266">
    <property type="entry name" value="Tyr_kinase_AS"/>
</dbReference>
<dbReference type="InterPro" id="IPR051681">
    <property type="entry name" value="Ser/Thr_Kinases-Pseudokinases"/>
</dbReference>
<keyword evidence="2 3" id="KW-0067">ATP-binding</keyword>
<dbReference type="InParanoid" id="A0A1X7TMS3"/>
<dbReference type="EnsemblMetazoa" id="Aqu2.1.16253_001">
    <property type="protein sequence ID" value="Aqu2.1.16253_001"/>
    <property type="gene ID" value="Aqu2.1.16253"/>
</dbReference>
<sequence>MSSVLHKHLFRMANYVLQEASDSQEREEELQDNAEKIEATEKMGENDEIRQELHEQMEYINKQNETIEALQAINRKLIEDLQKLKDTFTKNLVEKDETIAALQQAVNDKSQVVSQSKQALEQQKKEAKTQLKAKQEMIHQLVEKWQVEEAQCKIYKEDFEAEKKEGQELHQKLTDQLQKVQGRCKELEHNLTETKETHDALQKAYLELQQKYNPIETKSTLKRPRFFSTSVTTESEKSKIDFTQQISILSQERAKLKKKVEELEEIEGNRVKELKELKEKLHALVTQVAAYSSEVDKQKGLVTESQEKHKTEVSELTKKLNNEIKSNQELTTEIDGIREQFDQERIKQKEQIENMKTANKELMEKIETLKKPIQSQLELEEKLHQAKEENAFLRKEMSQLQSSWKVSHEDITLSKEELGRGAWGVVWVGQFRGHPVAVKELHEAIRSPLYLENIHREMSTMSQLRHPNLLQFIGAVLDHPSGNPMIITEVLDTSLRKAYDNKELTPDPGCRPVILSIMRDVAVGLNYLHCLPDPIIHRDVSSANVLLESKGDKKWKTKISDFGSANAANKAVTRLPGAEPYTAPEALAQHIMSTDSKKEQTTKMDVFSYGVLLCEIITCRFPDRDVFQNMLHQVQSINSRSMGTSDTQGSLLHSLIIWCCKDDPLERPSMSQIIKQIDNISSM</sequence>
<dbReference type="Gene3D" id="1.10.510.10">
    <property type="entry name" value="Transferase(Phosphotransferase) domain 1"/>
    <property type="match status" value="1"/>
</dbReference>
<dbReference type="PANTHER" id="PTHR44329:SF298">
    <property type="entry name" value="MIXED LINEAGE KINASE DOMAIN-LIKE PROTEIN"/>
    <property type="match status" value="1"/>
</dbReference>
<evidence type="ECO:0000259" key="5">
    <source>
        <dbReference type="PROSITE" id="PS50011"/>
    </source>
</evidence>
<dbReference type="PROSITE" id="PS00109">
    <property type="entry name" value="PROTEIN_KINASE_TYR"/>
    <property type="match status" value="1"/>
</dbReference>
<dbReference type="SUPFAM" id="SSF56112">
    <property type="entry name" value="Protein kinase-like (PK-like)"/>
    <property type="match status" value="1"/>
</dbReference>
<evidence type="ECO:0000313" key="6">
    <source>
        <dbReference type="EnsemblMetazoa" id="Aqu2.1.16253_001"/>
    </source>
</evidence>
<reference evidence="6" key="1">
    <citation type="submission" date="2017-05" db="UniProtKB">
        <authorList>
            <consortium name="EnsemblMetazoa"/>
        </authorList>
    </citation>
    <scope>IDENTIFICATION</scope>
</reference>
<dbReference type="STRING" id="400682.A0A1X7TMS3"/>
<dbReference type="Pfam" id="PF00069">
    <property type="entry name" value="Pkinase"/>
    <property type="match status" value="1"/>
</dbReference>
<feature type="binding site" evidence="3">
    <location>
        <position position="439"/>
    </location>
    <ligand>
        <name>ATP</name>
        <dbReference type="ChEBI" id="CHEBI:30616"/>
    </ligand>
</feature>
<dbReference type="GO" id="GO:0004672">
    <property type="term" value="F:protein kinase activity"/>
    <property type="evidence" value="ECO:0007669"/>
    <property type="project" value="InterPro"/>
</dbReference>
<dbReference type="AlphaFoldDB" id="A0A1X7TMS3"/>
<keyword evidence="1 3" id="KW-0547">Nucleotide-binding</keyword>
<feature type="coiled-coil region" evidence="4">
    <location>
        <begin position="20"/>
        <end position="211"/>
    </location>
</feature>
<dbReference type="OrthoDB" id="1668230at2759"/>
<dbReference type="InterPro" id="IPR011009">
    <property type="entry name" value="Kinase-like_dom_sf"/>
</dbReference>
<dbReference type="GO" id="GO:0097527">
    <property type="term" value="P:necroptotic signaling pathway"/>
    <property type="evidence" value="ECO:0007669"/>
    <property type="project" value="TreeGrafter"/>
</dbReference>
<dbReference type="eggNOG" id="KOG0192">
    <property type="taxonomic scope" value="Eukaryota"/>
</dbReference>
<name>A0A1X7TMS3_AMPQE</name>
<dbReference type="InterPro" id="IPR017441">
    <property type="entry name" value="Protein_kinase_ATP_BS"/>
</dbReference>
<dbReference type="InterPro" id="IPR000719">
    <property type="entry name" value="Prot_kinase_dom"/>
</dbReference>
<dbReference type="GO" id="GO:0005524">
    <property type="term" value="F:ATP binding"/>
    <property type="evidence" value="ECO:0007669"/>
    <property type="project" value="UniProtKB-UniRule"/>
</dbReference>
<dbReference type="PROSITE" id="PS50011">
    <property type="entry name" value="PROTEIN_KINASE_DOM"/>
    <property type="match status" value="1"/>
</dbReference>
<keyword evidence="4" id="KW-0175">Coiled coil</keyword>
<dbReference type="PANTHER" id="PTHR44329">
    <property type="entry name" value="SERINE/THREONINE-PROTEIN KINASE TNNI3K-RELATED"/>
    <property type="match status" value="1"/>
</dbReference>
<evidence type="ECO:0000256" key="1">
    <source>
        <dbReference type="ARBA" id="ARBA00022741"/>
    </source>
</evidence>
<organism evidence="6">
    <name type="scientific">Amphimedon queenslandica</name>
    <name type="common">Sponge</name>
    <dbReference type="NCBI Taxonomy" id="400682"/>
    <lineage>
        <taxon>Eukaryota</taxon>
        <taxon>Metazoa</taxon>
        <taxon>Porifera</taxon>
        <taxon>Demospongiae</taxon>
        <taxon>Heteroscleromorpha</taxon>
        <taxon>Haplosclerida</taxon>
        <taxon>Niphatidae</taxon>
        <taxon>Amphimedon</taxon>
    </lineage>
</organism>
<feature type="domain" description="Protein kinase" evidence="5">
    <location>
        <begin position="412"/>
        <end position="683"/>
    </location>
</feature>
<evidence type="ECO:0000256" key="4">
    <source>
        <dbReference type="SAM" id="Coils"/>
    </source>
</evidence>
<evidence type="ECO:0000256" key="3">
    <source>
        <dbReference type="PROSITE-ProRule" id="PRU10141"/>
    </source>
</evidence>
<dbReference type="PROSITE" id="PS00107">
    <property type="entry name" value="PROTEIN_KINASE_ATP"/>
    <property type="match status" value="1"/>
</dbReference>